<feature type="compositionally biased region" description="Acidic residues" evidence="1">
    <location>
        <begin position="257"/>
        <end position="270"/>
    </location>
</feature>
<feature type="compositionally biased region" description="Low complexity" evidence="1">
    <location>
        <begin position="402"/>
        <end position="429"/>
    </location>
</feature>
<sequence length="535" mass="58096">MQPALALAPVPAPAPQHVFDPSLVSPGPNSSPPQPNSSFHSIPAPSFPYGFHPNHHNMLPPSFGVSSISLTNATDEDLIMARNRAYMKLKTQYETLETCYSQLLKAIPSTSNPAPLQPSASANTSPPPAPKETDCACNFWTQAKFMSAYNAKTAISTAYLEDEQGQPISKVDRSLIYNAAYAFWNELAETRGIEPPVWTKTSMTVRQNFYTYMESNFPKLALCAGHYKCKQVWLDNFNTWRRSYRKSHQQEEHSDPDSEDDTEEDDSGNEDDGKSNSEKENDGGHQGRGIKGKGKEKVDEKVGDDDEDENEQIPRKRKSKEPINPHHKRIKKTSPTSVPMFTPSNPLNNSGTTTNDTAEDFIRLVNGSSNSTNESLTHGDNANASASTSVPASTSSPPPTHGSPTSSPEHPSLNKPSSSQTITSTTTTQDNAVSAATVPPQTQDLSNALPTSQVNTTSKSGSSPKAASTGGDVFIPSDKITGMGIFERQWKEANPNGTKAEFAEAWKALTAADKKQLNSRAKQMKKEAAMTSTST</sequence>
<evidence type="ECO:0000313" key="2">
    <source>
        <dbReference type="EMBL" id="KAK7023655.1"/>
    </source>
</evidence>
<feature type="compositionally biased region" description="Basic and acidic residues" evidence="1">
    <location>
        <begin position="271"/>
        <end position="285"/>
    </location>
</feature>
<evidence type="ECO:0000313" key="3">
    <source>
        <dbReference type="Proteomes" id="UP001383192"/>
    </source>
</evidence>
<feature type="compositionally biased region" description="Polar residues" evidence="1">
    <location>
        <begin position="366"/>
        <end position="380"/>
    </location>
</feature>
<name>A0AAW0BE37_9AGAR</name>
<comment type="caution">
    <text evidence="2">The sequence shown here is derived from an EMBL/GenBank/DDBJ whole genome shotgun (WGS) entry which is preliminary data.</text>
</comment>
<feature type="compositionally biased region" description="Low complexity" evidence="1">
    <location>
        <begin position="382"/>
        <end position="395"/>
    </location>
</feature>
<reference evidence="2 3" key="1">
    <citation type="submission" date="2024-01" db="EMBL/GenBank/DDBJ databases">
        <title>A draft genome for a cacao thread blight-causing isolate of Paramarasmius palmivorus.</title>
        <authorList>
            <person name="Baruah I.K."/>
            <person name="Bukari Y."/>
            <person name="Amoako-Attah I."/>
            <person name="Meinhardt L.W."/>
            <person name="Bailey B.A."/>
            <person name="Cohen S.P."/>
        </authorList>
    </citation>
    <scope>NUCLEOTIDE SEQUENCE [LARGE SCALE GENOMIC DNA]</scope>
    <source>
        <strain evidence="2 3">GH-12</strain>
    </source>
</reference>
<dbReference type="CDD" id="cd00084">
    <property type="entry name" value="HMG-box_SF"/>
    <property type="match status" value="1"/>
</dbReference>
<feature type="compositionally biased region" description="Acidic residues" evidence="1">
    <location>
        <begin position="302"/>
        <end position="311"/>
    </location>
</feature>
<dbReference type="AlphaFoldDB" id="A0AAW0BE37"/>
<feature type="region of interest" description="Disordered" evidence="1">
    <location>
        <begin position="18"/>
        <end position="41"/>
    </location>
</feature>
<keyword evidence="3" id="KW-1185">Reference proteome</keyword>
<dbReference type="EMBL" id="JAYKXP010000133">
    <property type="protein sequence ID" value="KAK7023655.1"/>
    <property type="molecule type" value="Genomic_DNA"/>
</dbReference>
<feature type="compositionally biased region" description="Polar residues" evidence="1">
    <location>
        <begin position="430"/>
        <end position="466"/>
    </location>
</feature>
<feature type="region of interest" description="Disordered" evidence="1">
    <location>
        <begin position="247"/>
        <end position="477"/>
    </location>
</feature>
<feature type="compositionally biased region" description="Basic residues" evidence="1">
    <location>
        <begin position="315"/>
        <end position="332"/>
    </location>
</feature>
<organism evidence="2 3">
    <name type="scientific">Paramarasmius palmivorus</name>
    <dbReference type="NCBI Taxonomy" id="297713"/>
    <lineage>
        <taxon>Eukaryota</taxon>
        <taxon>Fungi</taxon>
        <taxon>Dikarya</taxon>
        <taxon>Basidiomycota</taxon>
        <taxon>Agaricomycotina</taxon>
        <taxon>Agaricomycetes</taxon>
        <taxon>Agaricomycetidae</taxon>
        <taxon>Agaricales</taxon>
        <taxon>Marasmiineae</taxon>
        <taxon>Marasmiaceae</taxon>
        <taxon>Paramarasmius</taxon>
    </lineage>
</organism>
<gene>
    <name evidence="2" type="ORF">VNI00_016620</name>
</gene>
<evidence type="ECO:0000256" key="1">
    <source>
        <dbReference type="SAM" id="MobiDB-lite"/>
    </source>
</evidence>
<accession>A0AAW0BE37</accession>
<protein>
    <submittedName>
        <fullName evidence="2">Uncharacterized protein</fullName>
    </submittedName>
</protein>
<feature type="compositionally biased region" description="Polar residues" evidence="1">
    <location>
        <begin position="333"/>
        <end position="356"/>
    </location>
</feature>
<proteinExistence type="predicted"/>
<dbReference type="Proteomes" id="UP001383192">
    <property type="component" value="Unassembled WGS sequence"/>
</dbReference>